<keyword evidence="2" id="KW-1133">Transmembrane helix</keyword>
<protein>
    <submittedName>
        <fullName evidence="3">Uncharacterized protein</fullName>
    </submittedName>
</protein>
<keyword evidence="4" id="KW-1185">Reference proteome</keyword>
<feature type="transmembrane region" description="Helical" evidence="2">
    <location>
        <begin position="223"/>
        <end position="244"/>
    </location>
</feature>
<organism evidence="3 4">
    <name type="scientific">Tritrichomonas musculus</name>
    <dbReference type="NCBI Taxonomy" id="1915356"/>
    <lineage>
        <taxon>Eukaryota</taxon>
        <taxon>Metamonada</taxon>
        <taxon>Parabasalia</taxon>
        <taxon>Tritrichomonadida</taxon>
        <taxon>Tritrichomonadidae</taxon>
        <taxon>Tritrichomonas</taxon>
    </lineage>
</organism>
<name>A0ABR2HHC0_9EUKA</name>
<evidence type="ECO:0000256" key="1">
    <source>
        <dbReference type="SAM" id="MobiDB-lite"/>
    </source>
</evidence>
<proteinExistence type="predicted"/>
<sequence>MSLESNENTQATEQSIKHLCSLNFSIFTQKLKDLQGENRPKDKNGIIRKKWLRTIRSEMKADSLRTLIVYLCAAKLQIHRNQTLTRNFFKLWKDASNKKAQRASWQKMAYLAKIRQYQIRAVKLRECRVDLAANYILDQPQFKRPNFNLFASQLRPIEVDEPNPPESQAANERGVSLDESNQNKTPRSKRIIHVHTVEQATETIDPEESQISKLLKKVNIKKIMLLLFIGIGFALLTFYLYRFLYKKLGYYDRYQQHQFNQTLPPYNPSYDVDYVVNYTELLKSDHDQSIDSIVDQMSKEILTMKLRQTEMRDQIDELQNAYQEDL</sequence>
<gene>
    <name evidence="3" type="ORF">M9Y10_020033</name>
</gene>
<feature type="region of interest" description="Disordered" evidence="1">
    <location>
        <begin position="160"/>
        <end position="187"/>
    </location>
</feature>
<keyword evidence="2" id="KW-0472">Membrane</keyword>
<keyword evidence="2" id="KW-0812">Transmembrane</keyword>
<accession>A0ABR2HHC0</accession>
<dbReference type="Proteomes" id="UP001470230">
    <property type="component" value="Unassembled WGS sequence"/>
</dbReference>
<reference evidence="3 4" key="1">
    <citation type="submission" date="2024-04" db="EMBL/GenBank/DDBJ databases">
        <title>Tritrichomonas musculus Genome.</title>
        <authorList>
            <person name="Alves-Ferreira E."/>
            <person name="Grigg M."/>
            <person name="Lorenzi H."/>
            <person name="Galac M."/>
        </authorList>
    </citation>
    <scope>NUCLEOTIDE SEQUENCE [LARGE SCALE GENOMIC DNA]</scope>
    <source>
        <strain evidence="3 4">EAF2021</strain>
    </source>
</reference>
<evidence type="ECO:0000313" key="3">
    <source>
        <dbReference type="EMBL" id="KAK8846032.1"/>
    </source>
</evidence>
<comment type="caution">
    <text evidence="3">The sequence shown here is derived from an EMBL/GenBank/DDBJ whole genome shotgun (WGS) entry which is preliminary data.</text>
</comment>
<dbReference type="EMBL" id="JAPFFF010000029">
    <property type="protein sequence ID" value="KAK8846032.1"/>
    <property type="molecule type" value="Genomic_DNA"/>
</dbReference>
<evidence type="ECO:0000313" key="4">
    <source>
        <dbReference type="Proteomes" id="UP001470230"/>
    </source>
</evidence>
<evidence type="ECO:0000256" key="2">
    <source>
        <dbReference type="SAM" id="Phobius"/>
    </source>
</evidence>